<dbReference type="InterPro" id="IPR033443">
    <property type="entry name" value="PROP1-like_PPR_dom"/>
</dbReference>
<reference evidence="5 6" key="1">
    <citation type="journal article" date="2013" name="Genome Biol.">
        <title>Genome of Acanthamoeba castellanii highlights extensive lateral gene transfer and early evolution of tyrosine kinase signaling.</title>
        <authorList>
            <person name="Clarke M."/>
            <person name="Lohan A.J."/>
            <person name="Liu B."/>
            <person name="Lagkouvardos I."/>
            <person name="Roy S."/>
            <person name="Zafar N."/>
            <person name="Bertelli C."/>
            <person name="Schilde C."/>
            <person name="Kianianmomeni A."/>
            <person name="Burglin T.R."/>
            <person name="Frech C."/>
            <person name="Turcotte B."/>
            <person name="Kopec K.O."/>
            <person name="Synnott J.M."/>
            <person name="Choo C."/>
            <person name="Paponov I."/>
            <person name="Finkler A."/>
            <person name="Soon Heng Tan C."/>
            <person name="Hutchins A.P."/>
            <person name="Weinmeier T."/>
            <person name="Rattei T."/>
            <person name="Chu J.S."/>
            <person name="Gimenez G."/>
            <person name="Irimia M."/>
            <person name="Rigden D.J."/>
            <person name="Fitzpatrick D.A."/>
            <person name="Lorenzo-Morales J."/>
            <person name="Bateman A."/>
            <person name="Chiu C.H."/>
            <person name="Tang P."/>
            <person name="Hegemann P."/>
            <person name="Fromm H."/>
            <person name="Raoult D."/>
            <person name="Greub G."/>
            <person name="Miranda-Saavedra D."/>
            <person name="Chen N."/>
            <person name="Nash P."/>
            <person name="Ginger M.L."/>
            <person name="Horn M."/>
            <person name="Schaap P."/>
            <person name="Caler L."/>
            <person name="Loftus B."/>
        </authorList>
    </citation>
    <scope>NUCLEOTIDE SEQUENCE [LARGE SCALE GENOMIC DNA]</scope>
    <source>
        <strain evidence="5 6">Neff</strain>
    </source>
</reference>
<organism evidence="5 6">
    <name type="scientific">Acanthamoeba castellanii (strain ATCC 30010 / Neff)</name>
    <dbReference type="NCBI Taxonomy" id="1257118"/>
    <lineage>
        <taxon>Eukaryota</taxon>
        <taxon>Amoebozoa</taxon>
        <taxon>Discosea</taxon>
        <taxon>Longamoebia</taxon>
        <taxon>Centramoebida</taxon>
        <taxon>Acanthamoebidae</taxon>
        <taxon>Acanthamoeba</taxon>
    </lineage>
</organism>
<feature type="repeat" description="PPR" evidence="2">
    <location>
        <begin position="281"/>
        <end position="315"/>
    </location>
</feature>
<protein>
    <submittedName>
        <fullName evidence="5">Pentatricopeptide repeat domain containing protein</fullName>
    </submittedName>
</protein>
<dbReference type="PANTHER" id="PTHR47936">
    <property type="entry name" value="PPR_LONG DOMAIN-CONTAINING PROTEIN"/>
    <property type="match status" value="1"/>
</dbReference>
<accession>L8GJS5</accession>
<dbReference type="Pfam" id="PF01535">
    <property type="entry name" value="PPR"/>
    <property type="match status" value="1"/>
</dbReference>
<dbReference type="Pfam" id="PF17177">
    <property type="entry name" value="PPR_long"/>
    <property type="match status" value="1"/>
</dbReference>
<evidence type="ECO:0000256" key="3">
    <source>
        <dbReference type="SAM" id="MobiDB-lite"/>
    </source>
</evidence>
<feature type="domain" description="PROP1-like PPR" evidence="4">
    <location>
        <begin position="129"/>
        <end position="214"/>
    </location>
</feature>
<feature type="compositionally biased region" description="Polar residues" evidence="3">
    <location>
        <begin position="543"/>
        <end position="552"/>
    </location>
</feature>
<dbReference type="STRING" id="1257118.L8GJS5"/>
<dbReference type="EMBL" id="KB008103">
    <property type="protein sequence ID" value="ELR12983.1"/>
    <property type="molecule type" value="Genomic_DNA"/>
</dbReference>
<feature type="region of interest" description="Disordered" evidence="3">
    <location>
        <begin position="393"/>
        <end position="412"/>
    </location>
</feature>
<dbReference type="GeneID" id="14913468"/>
<dbReference type="AlphaFoldDB" id="L8GJS5"/>
<feature type="compositionally biased region" description="Acidic residues" evidence="3">
    <location>
        <begin position="403"/>
        <end position="412"/>
    </location>
</feature>
<keyword evidence="1" id="KW-0677">Repeat</keyword>
<dbReference type="PANTHER" id="PTHR47936:SF1">
    <property type="entry name" value="PENTATRICOPEPTIDE REPEAT-CONTAINING PROTEIN GUN1, CHLOROPLASTIC"/>
    <property type="match status" value="1"/>
</dbReference>
<evidence type="ECO:0000313" key="5">
    <source>
        <dbReference type="EMBL" id="ELR12983.1"/>
    </source>
</evidence>
<evidence type="ECO:0000256" key="2">
    <source>
        <dbReference type="PROSITE-ProRule" id="PRU00708"/>
    </source>
</evidence>
<dbReference type="OrthoDB" id="185373at2759"/>
<dbReference type="PROSITE" id="PS51375">
    <property type="entry name" value="PPR"/>
    <property type="match status" value="2"/>
</dbReference>
<dbReference type="Pfam" id="PF13812">
    <property type="entry name" value="PPR_3"/>
    <property type="match status" value="1"/>
</dbReference>
<dbReference type="InterPro" id="IPR011990">
    <property type="entry name" value="TPR-like_helical_dom_sf"/>
</dbReference>
<feature type="compositionally biased region" description="Basic and acidic residues" evidence="3">
    <location>
        <begin position="499"/>
        <end position="518"/>
    </location>
</feature>
<name>L8GJS5_ACACF</name>
<dbReference type="VEuPathDB" id="AmoebaDB:ACA1_096540"/>
<evidence type="ECO:0000259" key="4">
    <source>
        <dbReference type="Pfam" id="PF17177"/>
    </source>
</evidence>
<proteinExistence type="predicted"/>
<dbReference type="Pfam" id="PF13041">
    <property type="entry name" value="PPR_2"/>
    <property type="match status" value="1"/>
</dbReference>
<dbReference type="RefSeq" id="XP_004334996.1">
    <property type="nucleotide sequence ID" value="XM_004334948.1"/>
</dbReference>
<feature type="compositionally biased region" description="Basic and acidic residues" evidence="3">
    <location>
        <begin position="450"/>
        <end position="484"/>
    </location>
</feature>
<dbReference type="NCBIfam" id="TIGR00756">
    <property type="entry name" value="PPR"/>
    <property type="match status" value="1"/>
</dbReference>
<sequence length="552" mass="62444">MNAYAQRGHLRRALSLYARMKEWRVRPSAHTFSILFNAYANLAQPSPSYLPKLKQLKDQEMPKYGVVPSVEIYNVLLKAYLALDPEKSHQELKSVIAEMQEYRLKPDAITYTLWMATAARGIANNPKATVDVAAAFEVWDEMKKNRVHPNLRGYNELLKICNEGSSEDRDIAFELYKEMLVEGVTPDHHTFDILLMTCWKQRKFELANELFDKAVQLNADNKGKLVELDTHLCNSALRVCTRNEGKRGPGRKSGSAEANQYLLDVISKITKVMFRKHLPYDEETYALLISAYTRAGAKEKATSTFADMQSKGQVRISKKTIGALLVTCRESNDVEEVKKVMDLAKDRRVRLTDSMVEEAKTIFIKNKRYQEWTRVERDLAEWLPTATADYATKGKRRASAVEGGDEDDEDDINNDIEAASVSKHPKATTRRSSSAFGKPARPGPYAEGRSGSRERAREEGPRRPEGGEESARQERRRRWREERSGGAGGGEKAQRRSRPGREPKDRVSAKNYYKDTRVKSPSATGRKSFGGAPKPHAGRRKSPPSSLARNED</sequence>
<feature type="region of interest" description="Disordered" evidence="3">
    <location>
        <begin position="417"/>
        <end position="552"/>
    </location>
</feature>
<dbReference type="InterPro" id="IPR002885">
    <property type="entry name" value="PPR_rpt"/>
</dbReference>
<gene>
    <name evidence="5" type="ORF">ACA1_096540</name>
</gene>
<keyword evidence="6" id="KW-1185">Reference proteome</keyword>
<evidence type="ECO:0000313" key="6">
    <source>
        <dbReference type="Proteomes" id="UP000011083"/>
    </source>
</evidence>
<evidence type="ECO:0000256" key="1">
    <source>
        <dbReference type="ARBA" id="ARBA00022737"/>
    </source>
</evidence>
<dbReference type="Gene3D" id="1.25.40.10">
    <property type="entry name" value="Tetratricopeptide repeat domain"/>
    <property type="match status" value="3"/>
</dbReference>
<dbReference type="KEGG" id="acan:ACA1_096540"/>
<dbReference type="Proteomes" id="UP000011083">
    <property type="component" value="Unassembled WGS sequence"/>
</dbReference>
<feature type="repeat" description="PPR" evidence="2">
    <location>
        <begin position="1"/>
        <end position="27"/>
    </location>
</feature>